<dbReference type="STRING" id="314283.MED297_12447"/>
<dbReference type="HOGENOM" id="CLU_653590_0_0_6"/>
<dbReference type="PANTHER" id="PTHR31605:SF0">
    <property type="entry name" value="GLYCEROL-3-PHOSPHATE O-ACYLTRANSFERASE 1"/>
    <property type="match status" value="1"/>
</dbReference>
<name>A4BE61_9GAMM</name>
<keyword evidence="1" id="KW-0472">Membrane</keyword>
<dbReference type="AlphaFoldDB" id="A4BE61"/>
<dbReference type="InterPro" id="IPR052744">
    <property type="entry name" value="GPAT/DAPAT"/>
</dbReference>
<organism evidence="3 4">
    <name type="scientific">Reinekea blandensis MED297</name>
    <dbReference type="NCBI Taxonomy" id="314283"/>
    <lineage>
        <taxon>Bacteria</taxon>
        <taxon>Pseudomonadati</taxon>
        <taxon>Pseudomonadota</taxon>
        <taxon>Gammaproteobacteria</taxon>
        <taxon>Oceanospirillales</taxon>
        <taxon>Saccharospirillaceae</taxon>
        <taxon>Reinekea</taxon>
    </lineage>
</organism>
<accession>A4BE61</accession>
<comment type="caution">
    <text evidence="3">The sequence shown here is derived from an EMBL/GenBank/DDBJ whole genome shotgun (WGS) entry which is preliminary data.</text>
</comment>
<protein>
    <recommendedName>
        <fullName evidence="2">Phospholipid/glycerol acyltransferase domain-containing protein</fullName>
    </recommendedName>
</protein>
<evidence type="ECO:0000256" key="1">
    <source>
        <dbReference type="SAM" id="Phobius"/>
    </source>
</evidence>
<dbReference type="OrthoDB" id="9803968at2"/>
<sequence length="420" mass="47573">MSFTAYLLTLFSIRSHIHLSDRPRSFWGLVLSLFYRKIHVSGVVPESDIATIVVANHSNAFIDPFTLQVALNRPLIRTIRADWLQHWLVKWFARLVGAVPLTPRKYQTPHSNRDSFRVLQNALDKQKWVVIFPEGISHNRSRLHTFRNGAATLAKHYIEATGKPIRVVQMSVFYGDKSRPGSDVWVQLAGIDHYSSTDELAHATDVSEHWRQNIQAQLPLHLRKPQREQLTWLKNALLPDDPVSTISPPQDWPSSAQVTQLQAWLKVAGLDLQVLRLHSSARSQLGRLWHELMVFISGLPVALFGLLMHAPICLLHYGLVCYHAQAEDKWASNTYVIGTPLYLLFWITLAITISPLIATSIALAGFYANYYWRSWSRRKTALFTVYQCLNHPMSRQIALEGADSALALLQAESSTACGSS</sequence>
<dbReference type="SMART" id="SM00563">
    <property type="entry name" value="PlsC"/>
    <property type="match status" value="1"/>
</dbReference>
<gene>
    <name evidence="3" type="ORF">MED297_12447</name>
</gene>
<dbReference type="PANTHER" id="PTHR31605">
    <property type="entry name" value="GLYCEROL-3-PHOSPHATE O-ACYLTRANSFERASE 1"/>
    <property type="match status" value="1"/>
</dbReference>
<feature type="transmembrane region" description="Helical" evidence="1">
    <location>
        <begin position="292"/>
        <end position="320"/>
    </location>
</feature>
<dbReference type="GO" id="GO:0004366">
    <property type="term" value="F:glycerol-3-phosphate O-acyltransferase activity"/>
    <property type="evidence" value="ECO:0007669"/>
    <property type="project" value="TreeGrafter"/>
</dbReference>
<feature type="transmembrane region" description="Helical" evidence="1">
    <location>
        <begin position="340"/>
        <end position="368"/>
    </location>
</feature>
<dbReference type="InterPro" id="IPR002123">
    <property type="entry name" value="Plipid/glycerol_acylTrfase"/>
</dbReference>
<evidence type="ECO:0000313" key="3">
    <source>
        <dbReference type="EMBL" id="EAR09539.1"/>
    </source>
</evidence>
<keyword evidence="1" id="KW-1133">Transmembrane helix</keyword>
<dbReference type="CDD" id="cd07992">
    <property type="entry name" value="LPLAT_AAK14816-like"/>
    <property type="match status" value="1"/>
</dbReference>
<evidence type="ECO:0000313" key="4">
    <source>
        <dbReference type="Proteomes" id="UP000005953"/>
    </source>
</evidence>
<reference evidence="3 4" key="1">
    <citation type="submission" date="2006-02" db="EMBL/GenBank/DDBJ databases">
        <authorList>
            <person name="Pinhassi J."/>
            <person name="Pedros-Alio C."/>
            <person name="Ferriera S."/>
            <person name="Johnson J."/>
            <person name="Kravitz S."/>
            <person name="Halpern A."/>
            <person name="Remington K."/>
            <person name="Beeson K."/>
            <person name="Tran B."/>
            <person name="Rogers Y.-H."/>
            <person name="Friedman R."/>
            <person name="Venter J.C."/>
        </authorList>
    </citation>
    <scope>NUCLEOTIDE SEQUENCE [LARGE SCALE GENOMIC DNA]</scope>
    <source>
        <strain evidence="3 4">MED297</strain>
    </source>
</reference>
<dbReference type="Proteomes" id="UP000005953">
    <property type="component" value="Unassembled WGS sequence"/>
</dbReference>
<proteinExistence type="predicted"/>
<evidence type="ECO:0000259" key="2">
    <source>
        <dbReference type="SMART" id="SM00563"/>
    </source>
</evidence>
<dbReference type="GO" id="GO:0008654">
    <property type="term" value="P:phospholipid biosynthetic process"/>
    <property type="evidence" value="ECO:0007669"/>
    <property type="project" value="TreeGrafter"/>
</dbReference>
<dbReference type="EMBL" id="AAOE01000009">
    <property type="protein sequence ID" value="EAR09539.1"/>
    <property type="molecule type" value="Genomic_DNA"/>
</dbReference>
<dbReference type="Pfam" id="PF01553">
    <property type="entry name" value="Acyltransferase"/>
    <property type="match status" value="1"/>
</dbReference>
<keyword evidence="4" id="KW-1185">Reference proteome</keyword>
<dbReference type="GO" id="GO:0016287">
    <property type="term" value="F:glycerone-phosphate O-acyltransferase activity"/>
    <property type="evidence" value="ECO:0007669"/>
    <property type="project" value="TreeGrafter"/>
</dbReference>
<keyword evidence="1" id="KW-0812">Transmembrane</keyword>
<dbReference type="SUPFAM" id="SSF69593">
    <property type="entry name" value="Glycerol-3-phosphate (1)-acyltransferase"/>
    <property type="match status" value="1"/>
</dbReference>
<feature type="domain" description="Phospholipid/glycerol acyltransferase" evidence="2">
    <location>
        <begin position="51"/>
        <end position="175"/>
    </location>
</feature>
<dbReference type="RefSeq" id="WP_008042234.1">
    <property type="nucleotide sequence ID" value="NZ_CH724149.1"/>
</dbReference>